<reference evidence="2 3" key="1">
    <citation type="submission" date="2017-02" db="EMBL/GenBank/DDBJ databases">
        <title>Complete genome sequences of Mycobacterium kansasii strains isolated from rhesus macaques.</title>
        <authorList>
            <person name="Panda A."/>
            <person name="Nagaraj S."/>
            <person name="Zhao X."/>
            <person name="Tettelin H."/>
            <person name="Detolla L.J."/>
        </authorList>
    </citation>
    <scope>NUCLEOTIDE SEQUENCE [LARGE SCALE GENOMIC DNA]</scope>
    <source>
        <strain evidence="2 3">11-3813</strain>
    </source>
</reference>
<protein>
    <submittedName>
        <fullName evidence="2">Uncharacterized protein</fullName>
    </submittedName>
</protein>
<evidence type="ECO:0000313" key="2">
    <source>
        <dbReference type="EMBL" id="OOK81963.1"/>
    </source>
</evidence>
<feature type="region of interest" description="Disordered" evidence="1">
    <location>
        <begin position="1"/>
        <end position="69"/>
    </location>
</feature>
<evidence type="ECO:0000313" key="3">
    <source>
        <dbReference type="Proteomes" id="UP000189229"/>
    </source>
</evidence>
<organism evidence="2 3">
    <name type="scientific">Mycobacterium kansasii</name>
    <dbReference type="NCBI Taxonomy" id="1768"/>
    <lineage>
        <taxon>Bacteria</taxon>
        <taxon>Bacillati</taxon>
        <taxon>Actinomycetota</taxon>
        <taxon>Actinomycetes</taxon>
        <taxon>Mycobacteriales</taxon>
        <taxon>Mycobacteriaceae</taxon>
        <taxon>Mycobacterium</taxon>
    </lineage>
</organism>
<accession>A0A1V3XRW9</accession>
<sequence length="123" mass="12894">MEPGTGGDDHGKAQQDQCHTVAAMSGFDVTRAPDRPCRAPGAPGRHQPGRAQGPAAGQPGRCQQGLVAPPRGRLTRLTGLVGLFRPVLGAADRAVRVALAKWLLTCSFCLRSGQRSDSPCRQA</sequence>
<feature type="compositionally biased region" description="Low complexity" evidence="1">
    <location>
        <begin position="49"/>
        <end position="69"/>
    </location>
</feature>
<dbReference type="AlphaFoldDB" id="A0A1V3XRW9"/>
<dbReference type="EMBL" id="MVBM01000001">
    <property type="protein sequence ID" value="OOK81963.1"/>
    <property type="molecule type" value="Genomic_DNA"/>
</dbReference>
<comment type="caution">
    <text evidence="2">The sequence shown here is derived from an EMBL/GenBank/DDBJ whole genome shotgun (WGS) entry which is preliminary data.</text>
</comment>
<dbReference type="Proteomes" id="UP000189229">
    <property type="component" value="Unassembled WGS sequence"/>
</dbReference>
<gene>
    <name evidence="2" type="ORF">BZL30_0331</name>
</gene>
<evidence type="ECO:0000256" key="1">
    <source>
        <dbReference type="SAM" id="MobiDB-lite"/>
    </source>
</evidence>
<name>A0A1V3XRW9_MYCKA</name>
<proteinExistence type="predicted"/>